<organism evidence="4 5">
    <name type="scientific">Basidiobolus ranarum</name>
    <dbReference type="NCBI Taxonomy" id="34480"/>
    <lineage>
        <taxon>Eukaryota</taxon>
        <taxon>Fungi</taxon>
        <taxon>Fungi incertae sedis</taxon>
        <taxon>Zoopagomycota</taxon>
        <taxon>Entomophthoromycotina</taxon>
        <taxon>Basidiobolomycetes</taxon>
        <taxon>Basidiobolales</taxon>
        <taxon>Basidiobolaceae</taxon>
        <taxon>Basidiobolus</taxon>
    </lineage>
</organism>
<dbReference type="EMBL" id="JASJQH010007228">
    <property type="protein sequence ID" value="KAK9712260.1"/>
    <property type="molecule type" value="Genomic_DNA"/>
</dbReference>
<evidence type="ECO:0008006" key="6">
    <source>
        <dbReference type="Google" id="ProtNLM"/>
    </source>
</evidence>
<sequence length="309" mass="35846">MLPWNSIYSLDSLQGFIRFIERDDMSLSSLQEYGISMDEDIHFIKDTSLYDYRIFDYYPEGYVVGKYERKIMISELQKISKKLLHIGSIFGNLRVTTLIRKNKIEYKSILDRLQFTNPTLMRVSQSIVDQMGGLGKYLGIHLRVGDGGFSYKVEENAKGILELMNRMLAMSRDQEYNEDILDEQPISEERLSLTECLERHPDVASNSPLVYLATDARNPRERSDFSQVFRRFPCTFILSDFIGNLTDVQEERNPWDGTSIGKYLIPMIDAISAAKGELYVGTNQSTFSMYVRRMHNQYLGYSDPLNLKY</sequence>
<protein>
    <recommendedName>
        <fullName evidence="6">O-fucosyltransferase family protein</fullName>
    </recommendedName>
</protein>
<evidence type="ECO:0000256" key="1">
    <source>
        <dbReference type="ARBA" id="ARBA00022679"/>
    </source>
</evidence>
<evidence type="ECO:0000256" key="2">
    <source>
        <dbReference type="ARBA" id="ARBA00023253"/>
    </source>
</evidence>
<dbReference type="Pfam" id="PF10250">
    <property type="entry name" value="O-FucT"/>
    <property type="match status" value="1"/>
</dbReference>
<keyword evidence="3" id="KW-0119">Carbohydrate metabolism</keyword>
<evidence type="ECO:0000313" key="4">
    <source>
        <dbReference type="EMBL" id="KAK9712260.1"/>
    </source>
</evidence>
<comment type="caution">
    <text evidence="4">The sequence shown here is derived from an EMBL/GenBank/DDBJ whole genome shotgun (WGS) entry which is preliminary data.</text>
</comment>
<name>A0ABR2W196_9FUNG</name>
<keyword evidence="1" id="KW-0808">Transferase</keyword>
<reference evidence="4 5" key="1">
    <citation type="submission" date="2023-04" db="EMBL/GenBank/DDBJ databases">
        <title>Genome of Basidiobolus ranarum AG-B5.</title>
        <authorList>
            <person name="Stajich J.E."/>
            <person name="Carter-House D."/>
            <person name="Gryganskyi A."/>
        </authorList>
    </citation>
    <scope>NUCLEOTIDE SEQUENCE [LARGE SCALE GENOMIC DNA]</scope>
    <source>
        <strain evidence="4 5">AG-B5</strain>
    </source>
</reference>
<dbReference type="Gene3D" id="3.40.50.11350">
    <property type="match status" value="1"/>
</dbReference>
<dbReference type="CDD" id="cd11296">
    <property type="entry name" value="O-FucT_like"/>
    <property type="match status" value="1"/>
</dbReference>
<keyword evidence="2" id="KW-0294">Fucose metabolism</keyword>
<proteinExistence type="predicted"/>
<evidence type="ECO:0000313" key="5">
    <source>
        <dbReference type="Proteomes" id="UP001479436"/>
    </source>
</evidence>
<dbReference type="InterPro" id="IPR019378">
    <property type="entry name" value="GDP-Fuc_O-FucTrfase"/>
</dbReference>
<evidence type="ECO:0000256" key="3">
    <source>
        <dbReference type="ARBA" id="ARBA00023277"/>
    </source>
</evidence>
<gene>
    <name evidence="4" type="ORF">K7432_007275</name>
</gene>
<dbReference type="Proteomes" id="UP001479436">
    <property type="component" value="Unassembled WGS sequence"/>
</dbReference>
<accession>A0ABR2W196</accession>
<keyword evidence="5" id="KW-1185">Reference proteome</keyword>